<dbReference type="Gene3D" id="3.90.1300.10">
    <property type="entry name" value="Amidase signature (AS) domain"/>
    <property type="match status" value="2"/>
</dbReference>
<evidence type="ECO:0000313" key="2">
    <source>
        <dbReference type="EMBL" id="TXG64813.1"/>
    </source>
</evidence>
<dbReference type="InterPro" id="IPR036928">
    <property type="entry name" value="AS_sf"/>
</dbReference>
<dbReference type="OrthoDB" id="566138at2759"/>
<dbReference type="EMBL" id="VAHF01000004">
    <property type="protein sequence ID" value="TXG64813.1"/>
    <property type="molecule type" value="Genomic_DNA"/>
</dbReference>
<feature type="domain" description="Amidase" evidence="1">
    <location>
        <begin position="156"/>
        <end position="417"/>
    </location>
</feature>
<dbReference type="AlphaFoldDB" id="A0A5C7I5L4"/>
<proteinExistence type="predicted"/>
<dbReference type="Pfam" id="PF01425">
    <property type="entry name" value="Amidase"/>
    <property type="match status" value="2"/>
</dbReference>
<name>A0A5C7I5L4_9ROSI</name>
<accession>A0A5C7I5L4</accession>
<dbReference type="Proteomes" id="UP000323000">
    <property type="component" value="Chromosome 4"/>
</dbReference>
<dbReference type="PANTHER" id="PTHR42678:SF34">
    <property type="entry name" value="OS04G0183300 PROTEIN"/>
    <property type="match status" value="1"/>
</dbReference>
<evidence type="ECO:0000313" key="3">
    <source>
        <dbReference type="Proteomes" id="UP000323000"/>
    </source>
</evidence>
<sequence length="962" mass="103197">MLRSKVKVRVFPFFSLLNNNYGYYQFFTTITVSDTSSNIIIWVTDHSSHGFTVEEATVAELQLAFKQNQLTSRQLVEFYLGEISRLNPVLRGVIEVNPDALHLADKADQERNANAPSSLLPGLRNSSSIVPRNAFVVTKLINAGAMILGKASLTDTCGSSSGSAISVAANMAAVTLGTETDGSILCPSSYNSVVGIKPTVGLTSRDGVIPITPKQDTVGTVADAVYVLDAIVGFDCNDEATREASKYIPRGGYKQFLKQCGLKRKRLGIVRNPFVVEGSEVAEVFEHHIQTMRQRGAVVVDNLTIANIDDILDASGSGELVTFVAEFKLSLNAYLKGLVASPVRSLADVIAFNNKFSKSEKIEEYGQMLFEAAQATEGIDSGVQEAYSNLARLSKDGLEKLMRENKLDAVVTPGANFATVLAIGGYPGINVPAGYDSNGVPFGICFGGLKGTEPELIEIAYGFQQATKIRKPPSFNYAFSIREATIQDLKLAFKQNQLTSRQLVEFYIGEIHRLNPVLNGVIEVNPDALYQADKADYERKAKAPRSLLGLHGIPILLKDNIATKDKLNTTAGSFALLGSVVPRDAGVVMKLRKAGAIVLGKASLSEWAAFRSLNAPNAFSARGGQGRNPYVLSANPCGSSSGSAISVAANMVAVSLGTETDGSILCPSNFNSVVGIKPTVGLTSRAGVIPVSPRQDTIGPICRTVADAVHVLDAIAGFDYNDPVTKEASKYIPYGGYVQFLKPYGLKGKRLGIVRNPFLKYVKGSALAQYEYYLRTLRQEGAVLVDHLEIANIDVILNVTVSGEAAALLAEFKLALNAYLYELVDSPVRSLAEIIAFNNKFSELEKIEEFGQDIFLLAQATNGIGNTEKAALLNLAKLSRDGFERVMTENSLDALVTPGAGIAPVLAIGGFPGISVPAGFNNQGVPFGFSFGGLKGTEPKLIEIAYGFEQATMIRMPPSFKP</sequence>
<dbReference type="PANTHER" id="PTHR42678">
    <property type="entry name" value="AMIDASE"/>
    <property type="match status" value="1"/>
</dbReference>
<comment type="caution">
    <text evidence="2">The sequence shown here is derived from an EMBL/GenBank/DDBJ whole genome shotgun (WGS) entry which is preliminary data.</text>
</comment>
<gene>
    <name evidence="2" type="ORF">EZV62_011807</name>
</gene>
<feature type="domain" description="Amidase" evidence="1">
    <location>
        <begin position="503"/>
        <end position="905"/>
    </location>
</feature>
<protein>
    <recommendedName>
        <fullName evidence="1">Amidase domain-containing protein</fullName>
    </recommendedName>
</protein>
<dbReference type="SUPFAM" id="SSF75304">
    <property type="entry name" value="Amidase signature (AS) enzymes"/>
    <property type="match status" value="2"/>
</dbReference>
<dbReference type="InterPro" id="IPR023631">
    <property type="entry name" value="Amidase_dom"/>
</dbReference>
<reference evidence="3" key="1">
    <citation type="journal article" date="2019" name="Gigascience">
        <title>De novo genome assembly of the endangered Acer yangbiense, a plant species with extremely small populations endemic to Yunnan Province, China.</title>
        <authorList>
            <person name="Yang J."/>
            <person name="Wariss H.M."/>
            <person name="Tao L."/>
            <person name="Zhang R."/>
            <person name="Yun Q."/>
            <person name="Hollingsworth P."/>
            <person name="Dao Z."/>
            <person name="Luo G."/>
            <person name="Guo H."/>
            <person name="Ma Y."/>
            <person name="Sun W."/>
        </authorList>
    </citation>
    <scope>NUCLEOTIDE SEQUENCE [LARGE SCALE GENOMIC DNA]</scope>
    <source>
        <strain evidence="3">cv. Malutang</strain>
    </source>
</reference>
<evidence type="ECO:0000259" key="1">
    <source>
        <dbReference type="Pfam" id="PF01425"/>
    </source>
</evidence>
<organism evidence="2 3">
    <name type="scientific">Acer yangbiense</name>
    <dbReference type="NCBI Taxonomy" id="1000413"/>
    <lineage>
        <taxon>Eukaryota</taxon>
        <taxon>Viridiplantae</taxon>
        <taxon>Streptophyta</taxon>
        <taxon>Embryophyta</taxon>
        <taxon>Tracheophyta</taxon>
        <taxon>Spermatophyta</taxon>
        <taxon>Magnoliopsida</taxon>
        <taxon>eudicotyledons</taxon>
        <taxon>Gunneridae</taxon>
        <taxon>Pentapetalae</taxon>
        <taxon>rosids</taxon>
        <taxon>malvids</taxon>
        <taxon>Sapindales</taxon>
        <taxon>Sapindaceae</taxon>
        <taxon>Hippocastanoideae</taxon>
        <taxon>Acereae</taxon>
        <taxon>Acer</taxon>
    </lineage>
</organism>
<keyword evidence="3" id="KW-1185">Reference proteome</keyword>